<reference evidence="3" key="1">
    <citation type="submission" date="2019-05" db="EMBL/GenBank/DDBJ databases">
        <title>Flavobacterium profundi sp. nov., isolated from a deep-sea seamount.</title>
        <authorList>
            <person name="Zhang D.-C."/>
        </authorList>
    </citation>
    <scope>NUCLEOTIDE SEQUENCE [LARGE SCALE GENOMIC DNA]</scope>
    <source>
        <strain evidence="3">EC11</strain>
    </source>
</reference>
<gene>
    <name evidence="2" type="ORF">FIA58_010050</name>
</gene>
<dbReference type="Proteomes" id="UP000817854">
    <property type="component" value="Unassembled WGS sequence"/>
</dbReference>
<dbReference type="InterPro" id="IPR050570">
    <property type="entry name" value="Cell_wall_metabolism_enzyme"/>
</dbReference>
<comment type="caution">
    <text evidence="2">The sequence shown here is derived from an EMBL/GenBank/DDBJ whole genome shotgun (WGS) entry which is preliminary data.</text>
</comment>
<feature type="domain" description="M23ase beta-sheet core" evidence="1">
    <location>
        <begin position="123"/>
        <end position="215"/>
    </location>
</feature>
<accession>A0ABX0IR17</accession>
<reference evidence="2 3" key="2">
    <citation type="submission" date="2019-05" db="EMBL/GenBank/DDBJ databases">
        <authorList>
            <person name="Lianzixin W."/>
        </authorList>
    </citation>
    <scope>NUCLEOTIDE SEQUENCE [LARGE SCALE GENOMIC DNA]</scope>
    <source>
        <strain evidence="2 3">EC11</strain>
    </source>
</reference>
<sequence>MRTPILSHDRNVFYGVGTLDTEFNILHGNTDILFAYNLTTQKEVILIQDKGESFILNGWEDDLNNKSANHNQARASSIDYYLPWDFNKELCVSRHGTPAPSGLNNNVGVCNIFRPGGQHGYAAIDFATSQNSNDNVRAAASGTISFAGISGSLSSGYGRLVIITHSDGTRTYYAHNSSILVSQGQSVTQGQVIAREGTTGGSTGDHIHFEWRAAGGNASTIGSFKDIGQPRVDNRYRSNNTTTPANTPVPVSPANGATNLLLPINFTYTSPVNAGAFRIQVSTSNSGWTAANGFTSNTA</sequence>
<dbReference type="PANTHER" id="PTHR21666">
    <property type="entry name" value="PEPTIDASE-RELATED"/>
    <property type="match status" value="1"/>
</dbReference>
<keyword evidence="3" id="KW-1185">Reference proteome</keyword>
<proteinExistence type="predicted"/>
<dbReference type="Pfam" id="PF01551">
    <property type="entry name" value="Peptidase_M23"/>
    <property type="match status" value="1"/>
</dbReference>
<dbReference type="SUPFAM" id="SSF51261">
    <property type="entry name" value="Duplicated hybrid motif"/>
    <property type="match status" value="1"/>
</dbReference>
<evidence type="ECO:0000313" key="3">
    <source>
        <dbReference type="Proteomes" id="UP000817854"/>
    </source>
</evidence>
<evidence type="ECO:0000313" key="2">
    <source>
        <dbReference type="EMBL" id="NHN26016.1"/>
    </source>
</evidence>
<dbReference type="InterPro" id="IPR011055">
    <property type="entry name" value="Dup_hybrid_motif"/>
</dbReference>
<reference evidence="2 3" key="3">
    <citation type="submission" date="2020-02" db="EMBL/GenBank/DDBJ databases">
        <title>Flavobacterium profundi sp. nov., isolated from a deep-sea seamount.</title>
        <authorList>
            <person name="Zhang D.-C."/>
        </authorList>
    </citation>
    <scope>NUCLEOTIDE SEQUENCE [LARGE SCALE GENOMIC DNA]</scope>
    <source>
        <strain evidence="2 3">EC11</strain>
    </source>
</reference>
<evidence type="ECO:0000259" key="1">
    <source>
        <dbReference type="Pfam" id="PF01551"/>
    </source>
</evidence>
<name>A0ABX0IR17_9FLAO</name>
<dbReference type="CDD" id="cd12797">
    <property type="entry name" value="M23_peptidase"/>
    <property type="match status" value="1"/>
</dbReference>
<organism evidence="2 3">
    <name type="scientific">Flavobacterium jejuense</name>
    <dbReference type="NCBI Taxonomy" id="1544455"/>
    <lineage>
        <taxon>Bacteria</taxon>
        <taxon>Pseudomonadati</taxon>
        <taxon>Bacteroidota</taxon>
        <taxon>Flavobacteriia</taxon>
        <taxon>Flavobacteriales</taxon>
        <taxon>Flavobacteriaceae</taxon>
        <taxon>Flavobacterium</taxon>
    </lineage>
</organism>
<dbReference type="PANTHER" id="PTHR21666:SF270">
    <property type="entry name" value="MUREIN HYDROLASE ACTIVATOR ENVC"/>
    <property type="match status" value="1"/>
</dbReference>
<protein>
    <submittedName>
        <fullName evidence="2">M23 family metallopeptidase</fullName>
    </submittedName>
</protein>
<feature type="non-terminal residue" evidence="2">
    <location>
        <position position="299"/>
    </location>
</feature>
<dbReference type="EMBL" id="VEVQ02000006">
    <property type="protein sequence ID" value="NHN26016.1"/>
    <property type="molecule type" value="Genomic_DNA"/>
</dbReference>
<dbReference type="Gene3D" id="2.70.70.10">
    <property type="entry name" value="Glucose Permease (Domain IIA)"/>
    <property type="match status" value="1"/>
</dbReference>
<dbReference type="InterPro" id="IPR016047">
    <property type="entry name" value="M23ase_b-sheet_dom"/>
</dbReference>